<dbReference type="RefSeq" id="WP_291581594.1">
    <property type="nucleotide sequence ID" value="NZ_JBBMEI010000026.1"/>
</dbReference>
<dbReference type="EMBL" id="JBBMEI010000026">
    <property type="protein sequence ID" value="MEQ2358567.1"/>
    <property type="molecule type" value="Genomic_DNA"/>
</dbReference>
<name>A0ABV1AL55_9FIRM</name>
<dbReference type="GO" id="GO:0016787">
    <property type="term" value="F:hydrolase activity"/>
    <property type="evidence" value="ECO:0007669"/>
    <property type="project" value="UniProtKB-KW"/>
</dbReference>
<dbReference type="Gene3D" id="2.70.70.10">
    <property type="entry name" value="Glucose Permease (Domain IIA)"/>
    <property type="match status" value="1"/>
</dbReference>
<proteinExistence type="predicted"/>
<reference evidence="2 3" key="1">
    <citation type="submission" date="2024-03" db="EMBL/GenBank/DDBJ databases">
        <title>Human intestinal bacterial collection.</title>
        <authorList>
            <person name="Pauvert C."/>
            <person name="Hitch T.C.A."/>
            <person name="Clavel T."/>
        </authorList>
    </citation>
    <scope>NUCLEOTIDE SEQUENCE [LARGE SCALE GENOMIC DNA]</scope>
    <source>
        <strain evidence="2 3">CLA-AA-H95</strain>
    </source>
</reference>
<gene>
    <name evidence="2" type="ORF">WMO75_09515</name>
</gene>
<dbReference type="PANTHER" id="PTHR21666">
    <property type="entry name" value="PEPTIDASE-RELATED"/>
    <property type="match status" value="1"/>
</dbReference>
<dbReference type="InterPro" id="IPR016047">
    <property type="entry name" value="M23ase_b-sheet_dom"/>
</dbReference>
<evidence type="ECO:0000313" key="3">
    <source>
        <dbReference type="Proteomes" id="UP001446032"/>
    </source>
</evidence>
<dbReference type="SUPFAM" id="SSF51261">
    <property type="entry name" value="Duplicated hybrid motif"/>
    <property type="match status" value="1"/>
</dbReference>
<dbReference type="Proteomes" id="UP001446032">
    <property type="component" value="Unassembled WGS sequence"/>
</dbReference>
<protein>
    <submittedName>
        <fullName evidence="2">M23 family metallopeptidase</fullName>
        <ecNumber evidence="2">3.4.-.-</ecNumber>
    </submittedName>
</protein>
<comment type="caution">
    <text evidence="2">The sequence shown here is derived from an EMBL/GenBank/DDBJ whole genome shotgun (WGS) entry which is preliminary data.</text>
</comment>
<dbReference type="InterPro" id="IPR011055">
    <property type="entry name" value="Dup_hybrid_motif"/>
</dbReference>
<organism evidence="2 3">
    <name type="scientific">Blautia intestinihominis</name>
    <dbReference type="NCBI Taxonomy" id="3133152"/>
    <lineage>
        <taxon>Bacteria</taxon>
        <taxon>Bacillati</taxon>
        <taxon>Bacillota</taxon>
        <taxon>Clostridia</taxon>
        <taxon>Lachnospirales</taxon>
        <taxon>Lachnospiraceae</taxon>
        <taxon>Blautia</taxon>
    </lineage>
</organism>
<sequence>MGRWLWKSFFCFFILTCITGAQKILLERSRASILDEKTCETAAFREQHLPTELYRQLRNQDESSGNTDWIENLTTTMLNGKFYPGRCSSDREPYLRYKYKEYTDLCSFYQAVWKDVRYFPVAADDISFEDGWMEERSFGGERVHEGCDLFGGCGAADFYPIISMTDGSVEAVGWLPLGGYRIGIRSPSGGYFYYAHLSSYERDWKEGDSIKAGEILGFMGDTGYGSEGTKGKFPVHLHLGIYIQTPYSREMSVNPYWVLKAVQKKIRKCVY</sequence>
<dbReference type="CDD" id="cd12797">
    <property type="entry name" value="M23_peptidase"/>
    <property type="match status" value="1"/>
</dbReference>
<dbReference type="Pfam" id="PF01551">
    <property type="entry name" value="Peptidase_M23"/>
    <property type="match status" value="1"/>
</dbReference>
<dbReference type="EC" id="3.4.-.-" evidence="2"/>
<keyword evidence="3" id="KW-1185">Reference proteome</keyword>
<evidence type="ECO:0000259" key="1">
    <source>
        <dbReference type="Pfam" id="PF01551"/>
    </source>
</evidence>
<keyword evidence="2" id="KW-0378">Hydrolase</keyword>
<evidence type="ECO:0000313" key="2">
    <source>
        <dbReference type="EMBL" id="MEQ2358567.1"/>
    </source>
</evidence>
<dbReference type="PANTHER" id="PTHR21666:SF268">
    <property type="entry name" value="PEPTIDASE M23 DOMAIN-CONTAINING PROTEIN"/>
    <property type="match status" value="1"/>
</dbReference>
<accession>A0ABV1AL55</accession>
<feature type="domain" description="M23ase beta-sheet core" evidence="1">
    <location>
        <begin position="143"/>
        <end position="244"/>
    </location>
</feature>
<dbReference type="InterPro" id="IPR050570">
    <property type="entry name" value="Cell_wall_metabolism_enzyme"/>
</dbReference>